<evidence type="ECO:0000313" key="9">
    <source>
        <dbReference type="Proteomes" id="UP000242188"/>
    </source>
</evidence>
<proteinExistence type="inferred from homology"/>
<dbReference type="PANTHER" id="PTHR11530:SF11">
    <property type="entry name" value="D-ASPARTATE OXIDASE"/>
    <property type="match status" value="1"/>
</dbReference>
<evidence type="ECO:0000256" key="4">
    <source>
        <dbReference type="ARBA" id="ARBA00022630"/>
    </source>
</evidence>
<dbReference type="GO" id="GO:0003884">
    <property type="term" value="F:D-amino-acid oxidase activity"/>
    <property type="evidence" value="ECO:0007669"/>
    <property type="project" value="InterPro"/>
</dbReference>
<dbReference type="Gene3D" id="3.40.50.720">
    <property type="entry name" value="NAD(P)-binding Rossmann-like Domain"/>
    <property type="match status" value="1"/>
</dbReference>
<comment type="subcellular location">
    <subcellularLocation>
        <location evidence="2">Peroxisome matrix</location>
    </subcellularLocation>
</comment>
<keyword evidence="5" id="KW-0274">FAD</keyword>
<reference evidence="8 9" key="1">
    <citation type="journal article" date="2017" name="Nat. Ecol. Evol.">
        <title>Scallop genome provides insights into evolution of bilaterian karyotype and development.</title>
        <authorList>
            <person name="Wang S."/>
            <person name="Zhang J."/>
            <person name="Jiao W."/>
            <person name="Li J."/>
            <person name="Xun X."/>
            <person name="Sun Y."/>
            <person name="Guo X."/>
            <person name="Huan P."/>
            <person name="Dong B."/>
            <person name="Zhang L."/>
            <person name="Hu X."/>
            <person name="Sun X."/>
            <person name="Wang J."/>
            <person name="Zhao C."/>
            <person name="Wang Y."/>
            <person name="Wang D."/>
            <person name="Huang X."/>
            <person name="Wang R."/>
            <person name="Lv J."/>
            <person name="Li Y."/>
            <person name="Zhang Z."/>
            <person name="Liu B."/>
            <person name="Lu W."/>
            <person name="Hui Y."/>
            <person name="Liang J."/>
            <person name="Zhou Z."/>
            <person name="Hou R."/>
            <person name="Li X."/>
            <person name="Liu Y."/>
            <person name="Li H."/>
            <person name="Ning X."/>
            <person name="Lin Y."/>
            <person name="Zhao L."/>
            <person name="Xing Q."/>
            <person name="Dou J."/>
            <person name="Li Y."/>
            <person name="Mao J."/>
            <person name="Guo H."/>
            <person name="Dou H."/>
            <person name="Li T."/>
            <person name="Mu C."/>
            <person name="Jiang W."/>
            <person name="Fu Q."/>
            <person name="Fu X."/>
            <person name="Miao Y."/>
            <person name="Liu J."/>
            <person name="Yu Q."/>
            <person name="Li R."/>
            <person name="Liao H."/>
            <person name="Li X."/>
            <person name="Kong Y."/>
            <person name="Jiang Z."/>
            <person name="Chourrout D."/>
            <person name="Li R."/>
            <person name="Bao Z."/>
        </authorList>
    </citation>
    <scope>NUCLEOTIDE SEQUENCE [LARGE SCALE GENOMIC DNA]</scope>
    <source>
        <strain evidence="8 9">PY_sf001</strain>
    </source>
</reference>
<evidence type="ECO:0000313" key="8">
    <source>
        <dbReference type="EMBL" id="OWF46924.1"/>
    </source>
</evidence>
<dbReference type="InterPro" id="IPR006076">
    <property type="entry name" value="FAD-dep_OxRdtase"/>
</dbReference>
<dbReference type="Pfam" id="PF01266">
    <property type="entry name" value="DAO"/>
    <property type="match status" value="1"/>
</dbReference>
<dbReference type="STRING" id="6573.A0A210QDT7"/>
<dbReference type="GO" id="GO:0071949">
    <property type="term" value="F:FAD binding"/>
    <property type="evidence" value="ECO:0007669"/>
    <property type="project" value="InterPro"/>
</dbReference>
<sequence>MPIDVVILGAGVVGLSTAVNVQSILPNAKVTIVADKFDQETTSDGAAGIFRPNLELTPSKSSGQARKWLQGSFDWFDQIWQSEEGQEAGVIRVSGYQLMNKKVSLPIHRHMDYRFSVLSSKELQRLPIGKIYKYGWWYDTLMVECRRYLPWLMKRFRKNGGYVQNQNITSLSEIPVSDVTVNCLGWGSRQLFGDKDMFPVRGHTLRVSAPWVKQFYVLDNGDNFIYPGQDDVILGVTREEGKTDLDYNSEAFDKIRGICQQVLPSLKVHTHTKYKEQNMAS</sequence>
<keyword evidence="6" id="KW-0560">Oxidoreductase</keyword>
<evidence type="ECO:0000256" key="3">
    <source>
        <dbReference type="ARBA" id="ARBA00006730"/>
    </source>
</evidence>
<comment type="cofactor">
    <cofactor evidence="1">
        <name>FAD</name>
        <dbReference type="ChEBI" id="CHEBI:57692"/>
    </cofactor>
</comment>
<evidence type="ECO:0000256" key="5">
    <source>
        <dbReference type="ARBA" id="ARBA00022827"/>
    </source>
</evidence>
<evidence type="ECO:0000259" key="7">
    <source>
        <dbReference type="Pfam" id="PF01266"/>
    </source>
</evidence>
<evidence type="ECO:0000256" key="2">
    <source>
        <dbReference type="ARBA" id="ARBA00004253"/>
    </source>
</evidence>
<evidence type="ECO:0000256" key="1">
    <source>
        <dbReference type="ARBA" id="ARBA00001974"/>
    </source>
</evidence>
<dbReference type="InterPro" id="IPR023209">
    <property type="entry name" value="DAO"/>
</dbReference>
<feature type="domain" description="FAD dependent oxidoreductase" evidence="7">
    <location>
        <begin position="4"/>
        <end position="267"/>
    </location>
</feature>
<dbReference type="GO" id="GO:0005782">
    <property type="term" value="C:peroxisomal matrix"/>
    <property type="evidence" value="ECO:0007669"/>
    <property type="project" value="UniProtKB-SubCell"/>
</dbReference>
<dbReference type="PANTHER" id="PTHR11530">
    <property type="entry name" value="D-AMINO ACID OXIDASE"/>
    <property type="match status" value="1"/>
</dbReference>
<evidence type="ECO:0000256" key="6">
    <source>
        <dbReference type="ARBA" id="ARBA00023002"/>
    </source>
</evidence>
<name>A0A210QDT7_MIZYE</name>
<comment type="caution">
    <text evidence="8">The sequence shown here is derived from an EMBL/GenBank/DDBJ whole genome shotgun (WGS) entry which is preliminary data.</text>
</comment>
<organism evidence="8 9">
    <name type="scientific">Mizuhopecten yessoensis</name>
    <name type="common">Japanese scallop</name>
    <name type="synonym">Patinopecten yessoensis</name>
    <dbReference type="NCBI Taxonomy" id="6573"/>
    <lineage>
        <taxon>Eukaryota</taxon>
        <taxon>Metazoa</taxon>
        <taxon>Spiralia</taxon>
        <taxon>Lophotrochozoa</taxon>
        <taxon>Mollusca</taxon>
        <taxon>Bivalvia</taxon>
        <taxon>Autobranchia</taxon>
        <taxon>Pteriomorphia</taxon>
        <taxon>Pectinida</taxon>
        <taxon>Pectinoidea</taxon>
        <taxon>Pectinidae</taxon>
        <taxon>Mizuhopecten</taxon>
    </lineage>
</organism>
<accession>A0A210QDT7</accession>
<gene>
    <name evidence="8" type="ORF">KP79_PYT14940</name>
</gene>
<dbReference type="AlphaFoldDB" id="A0A210QDT7"/>
<keyword evidence="9" id="KW-1185">Reference proteome</keyword>
<dbReference type="SUPFAM" id="SSF51971">
    <property type="entry name" value="Nucleotide-binding domain"/>
    <property type="match status" value="1"/>
</dbReference>
<comment type="similarity">
    <text evidence="3">Belongs to the DAMOX/DASOX family.</text>
</comment>
<dbReference type="Gene3D" id="3.30.9.10">
    <property type="entry name" value="D-Amino Acid Oxidase, subunit A, domain 2"/>
    <property type="match status" value="1"/>
</dbReference>
<protein>
    <submittedName>
        <fullName evidence="8">D-aspartate oxidase</fullName>
    </submittedName>
</protein>
<dbReference type="GO" id="GO:0019478">
    <property type="term" value="P:D-amino acid catabolic process"/>
    <property type="evidence" value="ECO:0007669"/>
    <property type="project" value="TreeGrafter"/>
</dbReference>
<dbReference type="EMBL" id="NEDP02004063">
    <property type="protein sequence ID" value="OWF46924.1"/>
    <property type="molecule type" value="Genomic_DNA"/>
</dbReference>
<keyword evidence="4" id="KW-0285">Flavoprotein</keyword>
<dbReference type="OrthoDB" id="2015447at2759"/>
<dbReference type="Proteomes" id="UP000242188">
    <property type="component" value="Unassembled WGS sequence"/>
</dbReference>